<proteinExistence type="predicted"/>
<dbReference type="NCBIfam" id="TIGR01683">
    <property type="entry name" value="thiS"/>
    <property type="match status" value="1"/>
</dbReference>
<dbReference type="EMBL" id="FQZL01000018">
    <property type="protein sequence ID" value="SHJ36237.1"/>
    <property type="molecule type" value="Genomic_DNA"/>
</dbReference>
<evidence type="ECO:0000313" key="2">
    <source>
        <dbReference type="Proteomes" id="UP000184052"/>
    </source>
</evidence>
<dbReference type="CDD" id="cd00565">
    <property type="entry name" value="Ubl_ThiS"/>
    <property type="match status" value="1"/>
</dbReference>
<dbReference type="AlphaFoldDB" id="A0A1M6IP61"/>
<reference evidence="1 2" key="1">
    <citation type="submission" date="2016-11" db="EMBL/GenBank/DDBJ databases">
        <authorList>
            <person name="Jaros S."/>
            <person name="Januszkiewicz K."/>
            <person name="Wedrychowicz H."/>
        </authorList>
    </citation>
    <scope>NUCLEOTIDE SEQUENCE [LARGE SCALE GENOMIC DNA]</scope>
    <source>
        <strain evidence="1 2">DSM 17477</strain>
    </source>
</reference>
<name>A0A1M6IP61_9FIRM</name>
<dbReference type="InterPro" id="IPR003749">
    <property type="entry name" value="ThiS/MoaD-like"/>
</dbReference>
<dbReference type="RefSeq" id="WP_073049806.1">
    <property type="nucleotide sequence ID" value="NZ_FQZL01000018.1"/>
</dbReference>
<dbReference type="PANTHER" id="PTHR34472">
    <property type="entry name" value="SULFUR CARRIER PROTEIN THIS"/>
    <property type="match status" value="1"/>
</dbReference>
<dbReference type="InterPro" id="IPR010035">
    <property type="entry name" value="Thi_S"/>
</dbReference>
<dbReference type="PANTHER" id="PTHR34472:SF1">
    <property type="entry name" value="SULFUR CARRIER PROTEIN THIS"/>
    <property type="match status" value="1"/>
</dbReference>
<dbReference type="STRING" id="1121476.SAMN02745751_02382"/>
<dbReference type="InterPro" id="IPR016155">
    <property type="entry name" value="Mopterin_synth/thiamin_S_b"/>
</dbReference>
<dbReference type="SUPFAM" id="SSF54285">
    <property type="entry name" value="MoaD/ThiS"/>
    <property type="match status" value="1"/>
</dbReference>
<dbReference type="Gene3D" id="3.10.20.30">
    <property type="match status" value="1"/>
</dbReference>
<dbReference type="InterPro" id="IPR012675">
    <property type="entry name" value="Beta-grasp_dom_sf"/>
</dbReference>
<accession>A0A1M6IP61</accession>
<gene>
    <name evidence="1" type="ORF">SAMN02745751_02382</name>
</gene>
<organism evidence="1 2">
    <name type="scientific">Dethiosulfatibacter aminovorans DSM 17477</name>
    <dbReference type="NCBI Taxonomy" id="1121476"/>
    <lineage>
        <taxon>Bacteria</taxon>
        <taxon>Bacillati</taxon>
        <taxon>Bacillota</taxon>
        <taxon>Tissierellia</taxon>
        <taxon>Dethiosulfatibacter</taxon>
    </lineage>
</organism>
<protein>
    <submittedName>
        <fullName evidence="1">Sulfur carrier protein</fullName>
    </submittedName>
</protein>
<sequence>MRINGMEVESREGMTLKEILVSREFNLERTVAVVNGRIVPKADYCNVVPGGSDSIEVMNFVGGG</sequence>
<dbReference type="OrthoDB" id="9798559at2"/>
<dbReference type="Pfam" id="PF02597">
    <property type="entry name" value="ThiS"/>
    <property type="match status" value="1"/>
</dbReference>
<evidence type="ECO:0000313" key="1">
    <source>
        <dbReference type="EMBL" id="SHJ36237.1"/>
    </source>
</evidence>
<dbReference type="Proteomes" id="UP000184052">
    <property type="component" value="Unassembled WGS sequence"/>
</dbReference>
<keyword evidence="2" id="KW-1185">Reference proteome</keyword>